<dbReference type="EMBL" id="UZAE01013501">
    <property type="protein sequence ID" value="VDO10120.1"/>
    <property type="molecule type" value="Genomic_DNA"/>
</dbReference>
<gene>
    <name evidence="3" type="ORF">HNAJ_LOCUS11313</name>
</gene>
<dbReference type="PROSITE" id="PS50853">
    <property type="entry name" value="FN3"/>
    <property type="match status" value="1"/>
</dbReference>
<reference evidence="5" key="1">
    <citation type="submission" date="2017-02" db="UniProtKB">
        <authorList>
            <consortium name="WormBaseParasite"/>
        </authorList>
    </citation>
    <scope>IDENTIFICATION</scope>
</reference>
<evidence type="ECO:0000313" key="4">
    <source>
        <dbReference type="Proteomes" id="UP000278807"/>
    </source>
</evidence>
<dbReference type="Proteomes" id="UP000278807">
    <property type="component" value="Unassembled WGS sequence"/>
</dbReference>
<keyword evidence="1" id="KW-0732">Signal</keyword>
<name>A0A0R3TU98_RODNA</name>
<dbReference type="SUPFAM" id="SSF49265">
    <property type="entry name" value="Fibronectin type III"/>
    <property type="match status" value="2"/>
</dbReference>
<dbReference type="InterPro" id="IPR036116">
    <property type="entry name" value="FN3_sf"/>
</dbReference>
<evidence type="ECO:0000313" key="5">
    <source>
        <dbReference type="WBParaSite" id="HNAJ_0001132301-mRNA-1"/>
    </source>
</evidence>
<organism evidence="5">
    <name type="scientific">Rodentolepis nana</name>
    <name type="common">Dwarf tapeworm</name>
    <name type="synonym">Hymenolepis nana</name>
    <dbReference type="NCBI Taxonomy" id="102285"/>
    <lineage>
        <taxon>Eukaryota</taxon>
        <taxon>Metazoa</taxon>
        <taxon>Spiralia</taxon>
        <taxon>Lophotrochozoa</taxon>
        <taxon>Platyhelminthes</taxon>
        <taxon>Cestoda</taxon>
        <taxon>Eucestoda</taxon>
        <taxon>Cyclophyllidea</taxon>
        <taxon>Hymenolepididae</taxon>
        <taxon>Rodentolepis</taxon>
    </lineage>
</organism>
<protein>
    <submittedName>
        <fullName evidence="5">Fibronectin type-III domain-containing protein</fullName>
    </submittedName>
</protein>
<sequence length="192" mass="21766">MRCHFYLYVTLLVVTTQSQEPLSVQSVQLCQVGKTRARLSYDAVDSPSDCLVGSGYHIQYKDGDSDMEYYFVPTLNETYEFEGKTFDVEVVSKCINPEGIIFLSMPKSMFIQKITEANIATPQNVQLQQIWDKWAHLTWDAVNSPGPQAIHYLVNYTKNGAQWVQLEKTECAAVTVHAKPGSHLLQFSELSF</sequence>
<accession>A0A0R3TU98</accession>
<feature type="signal peptide" evidence="1">
    <location>
        <begin position="1"/>
        <end position="18"/>
    </location>
</feature>
<dbReference type="InterPro" id="IPR003961">
    <property type="entry name" value="FN3_dom"/>
</dbReference>
<dbReference type="AlphaFoldDB" id="A0A0R3TU98"/>
<evidence type="ECO:0000259" key="2">
    <source>
        <dbReference type="PROSITE" id="PS50853"/>
    </source>
</evidence>
<dbReference type="WBParaSite" id="HNAJ_0001132301-mRNA-1">
    <property type="protein sequence ID" value="HNAJ_0001132301-mRNA-1"/>
    <property type="gene ID" value="HNAJ_0001132301"/>
</dbReference>
<evidence type="ECO:0000313" key="3">
    <source>
        <dbReference type="EMBL" id="VDO10120.1"/>
    </source>
</evidence>
<feature type="domain" description="Fibronectin type-III" evidence="2">
    <location>
        <begin position="121"/>
        <end position="192"/>
    </location>
</feature>
<proteinExistence type="predicted"/>
<reference evidence="3 4" key="2">
    <citation type="submission" date="2018-11" db="EMBL/GenBank/DDBJ databases">
        <authorList>
            <consortium name="Pathogen Informatics"/>
        </authorList>
    </citation>
    <scope>NUCLEOTIDE SEQUENCE [LARGE SCALE GENOMIC DNA]</scope>
</reference>
<feature type="chain" id="PRO_5043132080" evidence="1">
    <location>
        <begin position="19"/>
        <end position="192"/>
    </location>
</feature>
<keyword evidence="4" id="KW-1185">Reference proteome</keyword>
<dbReference type="CDD" id="cd00063">
    <property type="entry name" value="FN3"/>
    <property type="match status" value="1"/>
</dbReference>
<evidence type="ECO:0000256" key="1">
    <source>
        <dbReference type="SAM" id="SignalP"/>
    </source>
</evidence>